<feature type="signal peptide" evidence="2">
    <location>
        <begin position="1"/>
        <end position="18"/>
    </location>
</feature>
<dbReference type="SUPFAM" id="SSF51735">
    <property type="entry name" value="NAD(P)-binding Rossmann-fold domains"/>
    <property type="match status" value="1"/>
</dbReference>
<dbReference type="PANTHER" id="PTHR43157">
    <property type="entry name" value="PHOSPHATIDYLINOSITOL-GLYCAN BIOSYNTHESIS CLASS F PROTEIN-RELATED"/>
    <property type="match status" value="1"/>
</dbReference>
<evidence type="ECO:0000313" key="3">
    <source>
        <dbReference type="EMBL" id="KAJ8099568.1"/>
    </source>
</evidence>
<evidence type="ECO:0000313" key="4">
    <source>
        <dbReference type="Proteomes" id="UP001217417"/>
    </source>
</evidence>
<dbReference type="EMBL" id="JARPMG010000006">
    <property type="protein sequence ID" value="KAJ8099568.1"/>
    <property type="molecule type" value="Genomic_DNA"/>
</dbReference>
<dbReference type="PANTHER" id="PTHR43157:SF31">
    <property type="entry name" value="PHOSPHATIDYLINOSITOL-GLYCAN BIOSYNTHESIS CLASS F PROTEIN"/>
    <property type="match status" value="1"/>
</dbReference>
<dbReference type="InterPro" id="IPR002347">
    <property type="entry name" value="SDR_fam"/>
</dbReference>
<proteinExistence type="predicted"/>
<organism evidence="3 4">
    <name type="scientific">Lipomyces tetrasporus</name>
    <dbReference type="NCBI Taxonomy" id="54092"/>
    <lineage>
        <taxon>Eukaryota</taxon>
        <taxon>Fungi</taxon>
        <taxon>Dikarya</taxon>
        <taxon>Ascomycota</taxon>
        <taxon>Saccharomycotina</taxon>
        <taxon>Lipomycetes</taxon>
        <taxon>Lipomycetales</taxon>
        <taxon>Lipomycetaceae</taxon>
        <taxon>Lipomyces</taxon>
    </lineage>
</organism>
<name>A0AAD7QQE0_9ASCO</name>
<dbReference type="Proteomes" id="UP001217417">
    <property type="component" value="Unassembled WGS sequence"/>
</dbReference>
<protein>
    <submittedName>
        <fullName evidence="3">Short-chain dehydrogenase reductase</fullName>
    </submittedName>
</protein>
<dbReference type="GO" id="GO:0016491">
    <property type="term" value="F:oxidoreductase activity"/>
    <property type="evidence" value="ECO:0007669"/>
    <property type="project" value="UniProtKB-KW"/>
</dbReference>
<feature type="chain" id="PRO_5042059943" evidence="2">
    <location>
        <begin position="19"/>
        <end position="235"/>
    </location>
</feature>
<evidence type="ECO:0000256" key="1">
    <source>
        <dbReference type="ARBA" id="ARBA00023002"/>
    </source>
</evidence>
<dbReference type="AlphaFoldDB" id="A0AAD7QQE0"/>
<dbReference type="RefSeq" id="XP_056043018.1">
    <property type="nucleotide sequence ID" value="XM_056189976.1"/>
</dbReference>
<evidence type="ECO:0000256" key="2">
    <source>
        <dbReference type="SAM" id="SignalP"/>
    </source>
</evidence>
<accession>A0AAD7QQE0</accession>
<gene>
    <name evidence="3" type="ORF">POJ06DRAFT_281789</name>
</gene>
<reference evidence="3" key="1">
    <citation type="submission" date="2023-03" db="EMBL/GenBank/DDBJ databases">
        <title>Near-Complete genome sequence of Lipomyces tetrasporous NRRL Y-64009, an oleaginous yeast capable of growing on lignocellulosic hydrolysates.</title>
        <authorList>
            <consortium name="Lawrence Berkeley National Laboratory"/>
            <person name="Jagtap S.S."/>
            <person name="Liu J.-J."/>
            <person name="Walukiewicz H.E."/>
            <person name="Pangilinan J."/>
            <person name="Lipzen A."/>
            <person name="Ahrendt S."/>
            <person name="Koriabine M."/>
            <person name="Cobaugh K."/>
            <person name="Salamov A."/>
            <person name="Yoshinaga Y."/>
            <person name="Ng V."/>
            <person name="Daum C."/>
            <person name="Grigoriev I.V."/>
            <person name="Slininger P.J."/>
            <person name="Dien B.S."/>
            <person name="Jin Y.-S."/>
            <person name="Rao C.V."/>
        </authorList>
    </citation>
    <scope>NUCLEOTIDE SEQUENCE</scope>
    <source>
        <strain evidence="3">NRRL Y-64009</strain>
    </source>
</reference>
<keyword evidence="2" id="KW-0732">Signal</keyword>
<dbReference type="InterPro" id="IPR036291">
    <property type="entry name" value="NAD(P)-bd_dom_sf"/>
</dbReference>
<dbReference type="Gene3D" id="3.40.50.720">
    <property type="entry name" value="NAD(P)-binding Rossmann-like Domain"/>
    <property type="match status" value="1"/>
</dbReference>
<dbReference type="Pfam" id="PF00106">
    <property type="entry name" value="adh_short"/>
    <property type="match status" value="1"/>
</dbReference>
<sequence length="235" mass="26031">MQVVVVFLLFFNPCRVFADQIIIVTGSNVIRHFARCDAKKVILAGRNVAAAEKAKQSIEKSTGRTDVGEVWELDLAFYASVKAFAECVSKLPRIDVFLENAGIAKVNFSLADGHERTITVNVISISMLGLLLLPKLKSPNTFEALDDEKNANMKTRYLTSKLLEVLYPGFVTRNWRLTPLFYEIGDCTTSEVGGRTPVAAATVDNGALRAFKAQNMWTELKEILEKILSGITRSL</sequence>
<keyword evidence="1" id="KW-0560">Oxidoreductase</keyword>
<dbReference type="GeneID" id="80885142"/>
<keyword evidence="4" id="KW-1185">Reference proteome</keyword>
<comment type="caution">
    <text evidence="3">The sequence shown here is derived from an EMBL/GenBank/DDBJ whole genome shotgun (WGS) entry which is preliminary data.</text>
</comment>